<dbReference type="EC" id="3.6.5.2" evidence="3"/>
<keyword evidence="10" id="KW-0333">Golgi apparatus</keyword>
<dbReference type="GO" id="GO:0046872">
    <property type="term" value="F:metal ion binding"/>
    <property type="evidence" value="ECO:0007669"/>
    <property type="project" value="UniProtKB-KW"/>
</dbReference>
<evidence type="ECO:0000256" key="7">
    <source>
        <dbReference type="ARBA" id="ARBA00022801"/>
    </source>
</evidence>
<dbReference type="PRINTS" id="PR00449">
    <property type="entry name" value="RASTRNSFRMNG"/>
</dbReference>
<dbReference type="PROSITE" id="PS51419">
    <property type="entry name" value="RAB"/>
    <property type="match status" value="1"/>
</dbReference>
<proteinExistence type="inferred from homology"/>
<dbReference type="InParanoid" id="A0A482XAI1"/>
<dbReference type="EMBL" id="QKKF02014716">
    <property type="protein sequence ID" value="RZF42689.1"/>
    <property type="molecule type" value="Genomic_DNA"/>
</dbReference>
<dbReference type="PANTHER" id="PTHR47977">
    <property type="entry name" value="RAS-RELATED PROTEIN RAB"/>
    <property type="match status" value="1"/>
</dbReference>
<protein>
    <recommendedName>
        <fullName evidence="18">Ras-related protein Rab-36</fullName>
        <ecNumber evidence="3">3.6.5.2</ecNumber>
    </recommendedName>
</protein>
<keyword evidence="6" id="KW-0547">Nucleotide-binding</keyword>
<evidence type="ECO:0000256" key="11">
    <source>
        <dbReference type="ARBA" id="ARBA00023134"/>
    </source>
</evidence>
<evidence type="ECO:0000256" key="8">
    <source>
        <dbReference type="ARBA" id="ARBA00022842"/>
    </source>
</evidence>
<keyword evidence="14" id="KW-0636">Prenylation</keyword>
<dbReference type="FunFam" id="3.40.50.300:FF:000707">
    <property type="entry name" value="RAB36, member RAS oncogene family"/>
    <property type="match status" value="1"/>
</dbReference>
<keyword evidence="11" id="KW-0342">GTP-binding</keyword>
<organism evidence="19 20">
    <name type="scientific">Laodelphax striatellus</name>
    <name type="common">Small brown planthopper</name>
    <name type="synonym">Delphax striatella</name>
    <dbReference type="NCBI Taxonomy" id="195883"/>
    <lineage>
        <taxon>Eukaryota</taxon>
        <taxon>Metazoa</taxon>
        <taxon>Ecdysozoa</taxon>
        <taxon>Arthropoda</taxon>
        <taxon>Hexapoda</taxon>
        <taxon>Insecta</taxon>
        <taxon>Pterygota</taxon>
        <taxon>Neoptera</taxon>
        <taxon>Paraneoptera</taxon>
        <taxon>Hemiptera</taxon>
        <taxon>Auchenorrhyncha</taxon>
        <taxon>Fulgoroidea</taxon>
        <taxon>Delphacidae</taxon>
        <taxon>Criomorphinae</taxon>
        <taxon>Laodelphax</taxon>
    </lineage>
</organism>
<evidence type="ECO:0000313" key="20">
    <source>
        <dbReference type="Proteomes" id="UP000291343"/>
    </source>
</evidence>
<name>A0A482XAI1_LAOST</name>
<keyword evidence="5" id="KW-0479">Metal-binding</keyword>
<dbReference type="NCBIfam" id="TIGR00231">
    <property type="entry name" value="small_GTP"/>
    <property type="match status" value="1"/>
</dbReference>
<keyword evidence="8" id="KW-0460">Magnesium</keyword>
<dbReference type="InterPro" id="IPR050227">
    <property type="entry name" value="Rab"/>
</dbReference>
<reference evidence="19 20" key="1">
    <citation type="journal article" date="2017" name="Gigascience">
        <title>Genome sequence of the small brown planthopper, Laodelphax striatellus.</title>
        <authorList>
            <person name="Zhu J."/>
            <person name="Jiang F."/>
            <person name="Wang X."/>
            <person name="Yang P."/>
            <person name="Bao Y."/>
            <person name="Zhao W."/>
            <person name="Wang W."/>
            <person name="Lu H."/>
            <person name="Wang Q."/>
            <person name="Cui N."/>
            <person name="Li J."/>
            <person name="Chen X."/>
            <person name="Luo L."/>
            <person name="Yu J."/>
            <person name="Kang L."/>
            <person name="Cui F."/>
        </authorList>
    </citation>
    <scope>NUCLEOTIDE SEQUENCE [LARGE SCALE GENOMIC DNA]</scope>
    <source>
        <strain evidence="19">Lst14</strain>
    </source>
</reference>
<keyword evidence="9" id="KW-0653">Protein transport</keyword>
<evidence type="ECO:0000256" key="4">
    <source>
        <dbReference type="ARBA" id="ARBA00022448"/>
    </source>
</evidence>
<dbReference type="AlphaFoldDB" id="A0A482XAI1"/>
<evidence type="ECO:0000256" key="17">
    <source>
        <dbReference type="ARBA" id="ARBA00058763"/>
    </source>
</evidence>
<dbReference type="SMART" id="SM00176">
    <property type="entry name" value="RAN"/>
    <property type="match status" value="1"/>
</dbReference>
<gene>
    <name evidence="19" type="ORF">LSTR_LSTR001484</name>
</gene>
<dbReference type="STRING" id="195883.A0A482XAI1"/>
<dbReference type="SMART" id="SM00173">
    <property type="entry name" value="RAS"/>
    <property type="match status" value="1"/>
</dbReference>
<dbReference type="InterPro" id="IPR005225">
    <property type="entry name" value="Small_GTP-bd"/>
</dbReference>
<dbReference type="SMART" id="SM00174">
    <property type="entry name" value="RHO"/>
    <property type="match status" value="1"/>
</dbReference>
<dbReference type="Pfam" id="PF00071">
    <property type="entry name" value="Ras"/>
    <property type="match status" value="1"/>
</dbReference>
<accession>A0A482XAI1</accession>
<comment type="cofactor">
    <cofactor evidence="1">
        <name>Mg(2+)</name>
        <dbReference type="ChEBI" id="CHEBI:18420"/>
    </cofactor>
</comment>
<evidence type="ECO:0000256" key="10">
    <source>
        <dbReference type="ARBA" id="ARBA00023034"/>
    </source>
</evidence>
<comment type="catalytic activity">
    <reaction evidence="16">
        <text>GTP + H2O = GDP + phosphate + H(+)</text>
        <dbReference type="Rhea" id="RHEA:19669"/>
        <dbReference type="ChEBI" id="CHEBI:15377"/>
        <dbReference type="ChEBI" id="CHEBI:15378"/>
        <dbReference type="ChEBI" id="CHEBI:37565"/>
        <dbReference type="ChEBI" id="CHEBI:43474"/>
        <dbReference type="ChEBI" id="CHEBI:58189"/>
        <dbReference type="EC" id="3.6.5.2"/>
    </reaction>
    <physiologicalReaction direction="left-to-right" evidence="16">
        <dbReference type="Rhea" id="RHEA:19670"/>
    </physiologicalReaction>
</comment>
<comment type="caution">
    <text evidence="19">The sequence shown here is derived from an EMBL/GenBank/DDBJ whole genome shotgun (WGS) entry which is preliminary data.</text>
</comment>
<dbReference type="InterPro" id="IPR027417">
    <property type="entry name" value="P-loop_NTPase"/>
</dbReference>
<evidence type="ECO:0000256" key="15">
    <source>
        <dbReference type="ARBA" id="ARBA00037794"/>
    </source>
</evidence>
<dbReference type="GO" id="GO:0003925">
    <property type="term" value="F:G protein activity"/>
    <property type="evidence" value="ECO:0007669"/>
    <property type="project" value="UniProtKB-EC"/>
</dbReference>
<dbReference type="GO" id="GO:0000139">
    <property type="term" value="C:Golgi membrane"/>
    <property type="evidence" value="ECO:0007669"/>
    <property type="project" value="UniProtKB-SubCell"/>
</dbReference>
<dbReference type="Gene3D" id="3.40.50.300">
    <property type="entry name" value="P-loop containing nucleotide triphosphate hydrolases"/>
    <property type="match status" value="1"/>
</dbReference>
<evidence type="ECO:0000256" key="3">
    <source>
        <dbReference type="ARBA" id="ARBA00011984"/>
    </source>
</evidence>
<dbReference type="GO" id="GO:0015031">
    <property type="term" value="P:protein transport"/>
    <property type="evidence" value="ECO:0007669"/>
    <property type="project" value="UniProtKB-KW"/>
</dbReference>
<keyword evidence="12" id="KW-0472">Membrane</keyword>
<comment type="function">
    <text evidence="17">The small GTPases Rab are key regulators of intracellular membrane trafficking, from the formation of transport vesicles to their fusion with membranes. Rabs cycle between an inactive GDP-bound form and an active GTP-bound form that is able to recruit to membranes different sets of downstream effectors directly responsible for vesicle formation, movement, tethering and fusion.</text>
</comment>
<evidence type="ECO:0000256" key="9">
    <source>
        <dbReference type="ARBA" id="ARBA00022927"/>
    </source>
</evidence>
<dbReference type="OrthoDB" id="413584at2759"/>
<evidence type="ECO:0000313" key="19">
    <source>
        <dbReference type="EMBL" id="RZF42689.1"/>
    </source>
</evidence>
<evidence type="ECO:0000256" key="16">
    <source>
        <dbReference type="ARBA" id="ARBA00047660"/>
    </source>
</evidence>
<keyword evidence="20" id="KW-1185">Reference proteome</keyword>
<evidence type="ECO:0000256" key="6">
    <source>
        <dbReference type="ARBA" id="ARBA00022741"/>
    </source>
</evidence>
<dbReference type="SMART" id="SM00175">
    <property type="entry name" value="RAB"/>
    <property type="match status" value="1"/>
</dbReference>
<evidence type="ECO:0000256" key="2">
    <source>
        <dbReference type="ARBA" id="ARBA00006270"/>
    </source>
</evidence>
<dbReference type="SUPFAM" id="SSF52540">
    <property type="entry name" value="P-loop containing nucleoside triphosphate hydrolases"/>
    <property type="match status" value="1"/>
</dbReference>
<dbReference type="FunCoup" id="A0A482XAI1">
    <property type="interactions" value="29"/>
</dbReference>
<dbReference type="Proteomes" id="UP000291343">
    <property type="component" value="Unassembled WGS sequence"/>
</dbReference>
<evidence type="ECO:0000256" key="1">
    <source>
        <dbReference type="ARBA" id="ARBA00001946"/>
    </source>
</evidence>
<keyword evidence="7" id="KW-0378">Hydrolase</keyword>
<evidence type="ECO:0000256" key="13">
    <source>
        <dbReference type="ARBA" id="ARBA00023288"/>
    </source>
</evidence>
<evidence type="ECO:0000256" key="14">
    <source>
        <dbReference type="ARBA" id="ARBA00023289"/>
    </source>
</evidence>
<comment type="subcellular location">
    <subcellularLocation>
        <location evidence="15">Golgi apparatus membrane</location>
        <topology evidence="15">Lipid-anchor</topology>
    </subcellularLocation>
</comment>
<comment type="similarity">
    <text evidence="2">Belongs to the small GTPase superfamily. Rab family.</text>
</comment>
<keyword evidence="13" id="KW-0449">Lipoprotein</keyword>
<dbReference type="GO" id="GO:0005525">
    <property type="term" value="F:GTP binding"/>
    <property type="evidence" value="ECO:0007669"/>
    <property type="project" value="UniProtKB-KW"/>
</dbReference>
<dbReference type="InterPro" id="IPR001806">
    <property type="entry name" value="Small_GTPase"/>
</dbReference>
<sequence>MSQRRSATFKMLRTEAPLERQIDFFPRPFKRDTTPYPVHDFTKLFKEYITSKYLVNGLKISKTIVLGDVGVGKTCLVNRFCHQVYDRNYKATIGVDFEVERFDIFQIPFNMQIWDTAGQERFKSIASSYYRGAHSVVVVFDMSKIITLSHCGQWMHDALQWTNQLAYGRPHCFLVGTKMDLLSPSAYERVIQIASKEAHRFQAELWAVSSQTGENVNELFNRIAALAFQANVCMERNVIASSVSIGNIQKDKGVTESIKLSDASNMKKKCSGSRGCFTF</sequence>
<dbReference type="SMR" id="A0A482XAI1"/>
<evidence type="ECO:0000256" key="12">
    <source>
        <dbReference type="ARBA" id="ARBA00023136"/>
    </source>
</evidence>
<evidence type="ECO:0000256" key="5">
    <source>
        <dbReference type="ARBA" id="ARBA00022723"/>
    </source>
</evidence>
<keyword evidence="4" id="KW-0813">Transport</keyword>
<evidence type="ECO:0000256" key="18">
    <source>
        <dbReference type="ARBA" id="ARBA00067830"/>
    </source>
</evidence>